<name>A0A1D7V3F1_9LEPT</name>
<dbReference type="RefSeq" id="WP_069609587.1">
    <property type="nucleotide sequence ID" value="NZ_CP015218.1"/>
</dbReference>
<sequence length="262" mass="29909">MYEKQTDPYLFPYILPICSPKMDEKHPTLFGTGVLIEWEERMFLVTANHVRESIEHEGRTDIYVPLSHQGKKDFYSIPISMLAYTPSDASPGDICVYHLERSLLEDSLRNSLYTSLKVTVGEKLSETTEEKVQYFISGFPEDRFIVSEFDKDVSYGPRFIEADYVNTKGKVLNFRISRIDKDGNGVSLHCMSGSPLSKVTRHLDRFEFSLNGIAIDFTINNDKTEADISIIKTDVVIKHLIEITGLQLQNINNVLIKYVSPI</sequence>
<reference evidence="1 2" key="1">
    <citation type="submission" date="2016-04" db="EMBL/GenBank/DDBJ databases">
        <title>Complete genome seqeunce of Leptospira alstonii serovar Room22.</title>
        <authorList>
            <person name="Nally J.E."/>
            <person name="Bayles D.O."/>
            <person name="Hurley D."/>
            <person name="Fanning S."/>
            <person name="McMahon B.J."/>
            <person name="Arent Z."/>
        </authorList>
    </citation>
    <scope>NUCLEOTIDE SEQUENCE [LARGE SCALE GENOMIC DNA]</scope>
    <source>
        <strain evidence="1 2">GWTS #1</strain>
    </source>
</reference>
<keyword evidence="2" id="KW-1185">Reference proteome</keyword>
<evidence type="ECO:0008006" key="3">
    <source>
        <dbReference type="Google" id="ProtNLM"/>
    </source>
</evidence>
<accession>A0A1D7V3F1</accession>
<dbReference type="KEGG" id="laj:A0128_20325"/>
<protein>
    <recommendedName>
        <fullName evidence="3">Serine protease</fullName>
    </recommendedName>
</protein>
<proteinExistence type="predicted"/>
<evidence type="ECO:0000313" key="1">
    <source>
        <dbReference type="EMBL" id="AOP36367.1"/>
    </source>
</evidence>
<organism evidence="1 2">
    <name type="scientific">Leptospira tipperaryensis</name>
    <dbReference type="NCBI Taxonomy" id="2564040"/>
    <lineage>
        <taxon>Bacteria</taxon>
        <taxon>Pseudomonadati</taxon>
        <taxon>Spirochaetota</taxon>
        <taxon>Spirochaetia</taxon>
        <taxon>Leptospirales</taxon>
        <taxon>Leptospiraceae</taxon>
        <taxon>Leptospira</taxon>
    </lineage>
</organism>
<gene>
    <name evidence="1" type="ORF">A0128_20325</name>
</gene>
<dbReference type="Proteomes" id="UP000094197">
    <property type="component" value="Chromosome 2"/>
</dbReference>
<dbReference type="AlphaFoldDB" id="A0A1D7V3F1"/>
<dbReference type="EMBL" id="CP015218">
    <property type="protein sequence ID" value="AOP36367.1"/>
    <property type="molecule type" value="Genomic_DNA"/>
</dbReference>
<evidence type="ECO:0000313" key="2">
    <source>
        <dbReference type="Proteomes" id="UP000094197"/>
    </source>
</evidence>